<feature type="compositionally biased region" description="Low complexity" evidence="1">
    <location>
        <begin position="165"/>
        <end position="196"/>
    </location>
</feature>
<accession>A0A8J3Y8N3</accession>
<keyword evidence="2" id="KW-0472">Membrane</keyword>
<dbReference type="EMBL" id="BOOY01000020">
    <property type="protein sequence ID" value="GIJ03442.1"/>
    <property type="molecule type" value="Genomic_DNA"/>
</dbReference>
<evidence type="ECO:0000313" key="4">
    <source>
        <dbReference type="Proteomes" id="UP000652013"/>
    </source>
</evidence>
<keyword evidence="2" id="KW-0812">Transmembrane</keyword>
<evidence type="ECO:0000256" key="2">
    <source>
        <dbReference type="SAM" id="Phobius"/>
    </source>
</evidence>
<dbReference type="Proteomes" id="UP000652013">
    <property type="component" value="Unassembled WGS sequence"/>
</dbReference>
<organism evidence="3 4">
    <name type="scientific">Spirilliplanes yamanashiensis</name>
    <dbReference type="NCBI Taxonomy" id="42233"/>
    <lineage>
        <taxon>Bacteria</taxon>
        <taxon>Bacillati</taxon>
        <taxon>Actinomycetota</taxon>
        <taxon>Actinomycetes</taxon>
        <taxon>Micromonosporales</taxon>
        <taxon>Micromonosporaceae</taxon>
        <taxon>Spirilliplanes</taxon>
    </lineage>
</organism>
<gene>
    <name evidence="3" type="ORF">Sya03_27940</name>
</gene>
<feature type="region of interest" description="Disordered" evidence="1">
    <location>
        <begin position="1"/>
        <end position="31"/>
    </location>
</feature>
<name>A0A8J3Y8N3_9ACTN</name>
<keyword evidence="4" id="KW-1185">Reference proteome</keyword>
<evidence type="ECO:0000313" key="3">
    <source>
        <dbReference type="EMBL" id="GIJ03442.1"/>
    </source>
</evidence>
<sequence>MAGAWRSLRYDMRQRPGQADSPADGYPDVTSAGLSTFGGGVADEEYGPRPRRLVAASAFAMLALTGAAGSYLAVVNGLGELAAGRAAQAHAPEPLPLMAEPSALPPSRPAARVPARRTTAPVAAERPAQREEAPRPGRTTARPALTLAPPVPTPCRCTYPPVPTPASESPSPSESLSPSPSPTPDATESATPSASETPRDPRESKGY</sequence>
<dbReference type="AlphaFoldDB" id="A0A8J3Y8N3"/>
<feature type="compositionally biased region" description="Low complexity" evidence="1">
    <location>
        <begin position="136"/>
        <end position="148"/>
    </location>
</feature>
<keyword evidence="2" id="KW-1133">Transmembrane helix</keyword>
<protein>
    <submittedName>
        <fullName evidence="3">Uncharacterized protein</fullName>
    </submittedName>
</protein>
<dbReference type="PRINTS" id="PR01217">
    <property type="entry name" value="PRICHEXTENSN"/>
</dbReference>
<reference evidence="3" key="1">
    <citation type="submission" date="2021-01" db="EMBL/GenBank/DDBJ databases">
        <title>Whole genome shotgun sequence of Spirilliplanes yamanashiensis NBRC 15828.</title>
        <authorList>
            <person name="Komaki H."/>
            <person name="Tamura T."/>
        </authorList>
    </citation>
    <scope>NUCLEOTIDE SEQUENCE</scope>
    <source>
        <strain evidence="3">NBRC 15828</strain>
    </source>
</reference>
<evidence type="ECO:0000256" key="1">
    <source>
        <dbReference type="SAM" id="MobiDB-lite"/>
    </source>
</evidence>
<comment type="caution">
    <text evidence="3">The sequence shown here is derived from an EMBL/GenBank/DDBJ whole genome shotgun (WGS) entry which is preliminary data.</text>
</comment>
<feature type="region of interest" description="Disordered" evidence="1">
    <location>
        <begin position="85"/>
        <end position="207"/>
    </location>
</feature>
<feature type="compositionally biased region" description="Low complexity" evidence="1">
    <location>
        <begin position="109"/>
        <end position="126"/>
    </location>
</feature>
<proteinExistence type="predicted"/>
<feature type="compositionally biased region" description="Basic and acidic residues" evidence="1">
    <location>
        <begin position="197"/>
        <end position="207"/>
    </location>
</feature>
<feature type="transmembrane region" description="Helical" evidence="2">
    <location>
        <begin position="53"/>
        <end position="74"/>
    </location>
</feature>